<gene>
    <name evidence="2" type="ORF">H9L17_01640</name>
</gene>
<dbReference type="RefSeq" id="WP_187570651.1">
    <property type="nucleotide sequence ID" value="NZ_CP060711.1"/>
</dbReference>
<proteinExistence type="predicted"/>
<accession>A0A7G9QU78</accession>
<evidence type="ECO:0000256" key="1">
    <source>
        <dbReference type="SAM" id="SignalP"/>
    </source>
</evidence>
<keyword evidence="1" id="KW-0732">Signal</keyword>
<dbReference type="KEGG" id="tbv:H9L17_01640"/>
<reference evidence="2 3" key="1">
    <citation type="submission" date="2020-08" db="EMBL/GenBank/DDBJ databases">
        <title>Genome sequence of Thermomonas brevis KACC 16975T.</title>
        <authorList>
            <person name="Hyun D.-W."/>
            <person name="Bae J.-W."/>
        </authorList>
    </citation>
    <scope>NUCLEOTIDE SEQUENCE [LARGE SCALE GENOMIC DNA]</scope>
    <source>
        <strain evidence="2 3">KACC 16975</strain>
    </source>
</reference>
<dbReference type="AlphaFoldDB" id="A0A7G9QU78"/>
<dbReference type="Proteomes" id="UP000515977">
    <property type="component" value="Chromosome"/>
</dbReference>
<sequence>MKCRVAGMASIGLAMAVAALFPLAACSRGETAQADAFDCAAVSGAPDVPLLLFGEMHGSQESPALIRGLACDISATQEVAVGLELPSSDQPLLDAFMASGGTGNDVRQLIASDFWQKGRDGRSSAAMLKLIEDVRALKQAGRPVALFAFDDQPGTELERNVAIANGVRRFREAHPDTRIIALMGNIHAMQESMRAGEEMLTPSGKLLADLHPVSTLVSHPAGTIWACMPTCGIHALPASRGETAPGFHDGAALGGYSHTYGLPSFTASPPAVEQKKPAS</sequence>
<dbReference type="EMBL" id="CP060711">
    <property type="protein sequence ID" value="QNN46903.1"/>
    <property type="molecule type" value="Genomic_DNA"/>
</dbReference>
<keyword evidence="3" id="KW-1185">Reference proteome</keyword>
<evidence type="ECO:0008006" key="4">
    <source>
        <dbReference type="Google" id="ProtNLM"/>
    </source>
</evidence>
<protein>
    <recommendedName>
        <fullName evidence="4">ChaN family lipoprotein</fullName>
    </recommendedName>
</protein>
<feature type="chain" id="PRO_5028842565" description="ChaN family lipoprotein" evidence="1">
    <location>
        <begin position="25"/>
        <end position="279"/>
    </location>
</feature>
<evidence type="ECO:0000313" key="2">
    <source>
        <dbReference type="EMBL" id="QNN46903.1"/>
    </source>
</evidence>
<organism evidence="2 3">
    <name type="scientific">Thermomonas brevis</name>
    <dbReference type="NCBI Taxonomy" id="215691"/>
    <lineage>
        <taxon>Bacteria</taxon>
        <taxon>Pseudomonadati</taxon>
        <taxon>Pseudomonadota</taxon>
        <taxon>Gammaproteobacteria</taxon>
        <taxon>Lysobacterales</taxon>
        <taxon>Lysobacteraceae</taxon>
        <taxon>Thermomonas</taxon>
    </lineage>
</organism>
<evidence type="ECO:0000313" key="3">
    <source>
        <dbReference type="Proteomes" id="UP000515977"/>
    </source>
</evidence>
<feature type="signal peptide" evidence="1">
    <location>
        <begin position="1"/>
        <end position="24"/>
    </location>
</feature>
<name>A0A7G9QU78_9GAMM</name>